<dbReference type="Proteomes" id="UP000288096">
    <property type="component" value="Unassembled WGS sequence"/>
</dbReference>
<dbReference type="PROSITE" id="PS00211">
    <property type="entry name" value="ABC_TRANSPORTER_1"/>
    <property type="match status" value="1"/>
</dbReference>
<dbReference type="InterPro" id="IPR027417">
    <property type="entry name" value="P-loop_NTPase"/>
</dbReference>
<organism evidence="4 5">
    <name type="scientific">Desulfonema ishimotonii</name>
    <dbReference type="NCBI Taxonomy" id="45657"/>
    <lineage>
        <taxon>Bacteria</taxon>
        <taxon>Pseudomonadati</taxon>
        <taxon>Thermodesulfobacteriota</taxon>
        <taxon>Desulfobacteria</taxon>
        <taxon>Desulfobacterales</taxon>
        <taxon>Desulfococcaceae</taxon>
        <taxon>Desulfonema</taxon>
    </lineage>
</organism>
<comment type="caution">
    <text evidence="4">The sequence shown here is derived from an EMBL/GenBank/DDBJ whole genome shotgun (WGS) entry which is preliminary data.</text>
</comment>
<dbReference type="PANTHER" id="PTHR43119">
    <property type="entry name" value="ABC TRANSPORT PROTEIN ATP-BINDING COMPONENT-RELATED"/>
    <property type="match status" value="1"/>
</dbReference>
<dbReference type="GO" id="GO:0005524">
    <property type="term" value="F:ATP binding"/>
    <property type="evidence" value="ECO:0007669"/>
    <property type="project" value="UniProtKB-KW"/>
</dbReference>
<keyword evidence="1" id="KW-0547">Nucleotide-binding</keyword>
<protein>
    <submittedName>
        <fullName evidence="4">ATP-binding protein</fullName>
    </submittedName>
</protein>
<dbReference type="SUPFAM" id="SSF52540">
    <property type="entry name" value="P-loop containing nucleoside triphosphate hydrolases"/>
    <property type="match status" value="1"/>
</dbReference>
<accession>A0A401G1A2</accession>
<evidence type="ECO:0000259" key="3">
    <source>
        <dbReference type="PROSITE" id="PS50893"/>
    </source>
</evidence>
<dbReference type="InterPro" id="IPR017871">
    <property type="entry name" value="ABC_transporter-like_CS"/>
</dbReference>
<reference evidence="5" key="1">
    <citation type="submission" date="2017-11" db="EMBL/GenBank/DDBJ databases">
        <authorList>
            <person name="Watanabe M."/>
            <person name="Kojima H."/>
        </authorList>
    </citation>
    <scope>NUCLEOTIDE SEQUENCE [LARGE SCALE GENOMIC DNA]</scope>
    <source>
        <strain evidence="5">Tokyo 01</strain>
    </source>
</reference>
<dbReference type="RefSeq" id="WP_124330113.1">
    <property type="nucleotide sequence ID" value="NZ_BEXT01000001.1"/>
</dbReference>
<dbReference type="OrthoDB" id="4408248at2"/>
<dbReference type="SMART" id="SM00382">
    <property type="entry name" value="AAA"/>
    <property type="match status" value="1"/>
</dbReference>
<dbReference type="PANTHER" id="PTHR43119:SF1">
    <property type="entry name" value="ABC TRANSPORTER DOMAIN-CONTAINING PROTEIN"/>
    <property type="match status" value="1"/>
</dbReference>
<reference evidence="5" key="2">
    <citation type="submission" date="2019-01" db="EMBL/GenBank/DDBJ databases">
        <title>Genome sequence of Desulfonema ishimotonii strain Tokyo 01.</title>
        <authorList>
            <person name="Fukui M."/>
        </authorList>
    </citation>
    <scope>NUCLEOTIDE SEQUENCE [LARGE SCALE GENOMIC DNA]</scope>
    <source>
        <strain evidence="5">Tokyo 01</strain>
    </source>
</reference>
<keyword evidence="5" id="KW-1185">Reference proteome</keyword>
<evidence type="ECO:0000313" key="5">
    <source>
        <dbReference type="Proteomes" id="UP000288096"/>
    </source>
</evidence>
<dbReference type="InterPro" id="IPR003593">
    <property type="entry name" value="AAA+_ATPase"/>
</dbReference>
<feature type="domain" description="ABC transporter" evidence="3">
    <location>
        <begin position="4"/>
        <end position="197"/>
    </location>
</feature>
<sequence>MDGLHLEDLRFKDIGPVNLRIGRGECVGISGPSGAGKTLLLRAIADMDPHTGNVFLDGTESRDMTAPEWRKKVGLLPAESAWWADTVGAHFRSVSEVWFRRLGFEADVLSWEISRLSGGERQRLALLRLLTNRPEALLLDEPTANLDPESVMRVEELIGEYRRTCMAPVLWVSHDPRQLQRVASRRFLIRDRRLSAA</sequence>
<evidence type="ECO:0000256" key="2">
    <source>
        <dbReference type="ARBA" id="ARBA00022840"/>
    </source>
</evidence>
<evidence type="ECO:0000256" key="1">
    <source>
        <dbReference type="ARBA" id="ARBA00022741"/>
    </source>
</evidence>
<dbReference type="PROSITE" id="PS50893">
    <property type="entry name" value="ABC_TRANSPORTER_2"/>
    <property type="match status" value="1"/>
</dbReference>
<name>A0A401G1A2_9BACT</name>
<dbReference type="EMBL" id="BEXT01000001">
    <property type="protein sequence ID" value="GBC62991.1"/>
    <property type="molecule type" value="Genomic_DNA"/>
</dbReference>
<dbReference type="AlphaFoldDB" id="A0A401G1A2"/>
<dbReference type="GO" id="GO:0016887">
    <property type="term" value="F:ATP hydrolysis activity"/>
    <property type="evidence" value="ECO:0007669"/>
    <property type="project" value="InterPro"/>
</dbReference>
<evidence type="ECO:0000313" key="4">
    <source>
        <dbReference type="EMBL" id="GBC62991.1"/>
    </source>
</evidence>
<dbReference type="InterPro" id="IPR003439">
    <property type="entry name" value="ABC_transporter-like_ATP-bd"/>
</dbReference>
<proteinExistence type="predicted"/>
<dbReference type="Gene3D" id="3.40.50.300">
    <property type="entry name" value="P-loop containing nucleotide triphosphate hydrolases"/>
    <property type="match status" value="1"/>
</dbReference>
<dbReference type="Pfam" id="PF00005">
    <property type="entry name" value="ABC_tran"/>
    <property type="match status" value="1"/>
</dbReference>
<keyword evidence="2 4" id="KW-0067">ATP-binding</keyword>
<gene>
    <name evidence="4" type="ORF">DENIS_3980</name>
</gene>